<keyword evidence="2" id="KW-0808">Transferase</keyword>
<evidence type="ECO:0000313" key="3">
    <source>
        <dbReference type="Proteomes" id="UP001589818"/>
    </source>
</evidence>
<dbReference type="EMBL" id="JBHLVF010000017">
    <property type="protein sequence ID" value="MFC0392351.1"/>
    <property type="molecule type" value="Genomic_DNA"/>
</dbReference>
<dbReference type="PANTHER" id="PTHR43630:SF2">
    <property type="entry name" value="GLYCOSYLTRANSFERASE"/>
    <property type="match status" value="1"/>
</dbReference>
<dbReference type="InterPro" id="IPR029044">
    <property type="entry name" value="Nucleotide-diphossugar_trans"/>
</dbReference>
<dbReference type="GO" id="GO:0016757">
    <property type="term" value="F:glycosyltransferase activity"/>
    <property type="evidence" value="ECO:0007669"/>
    <property type="project" value="UniProtKB-KW"/>
</dbReference>
<evidence type="ECO:0000259" key="1">
    <source>
        <dbReference type="Pfam" id="PF00535"/>
    </source>
</evidence>
<keyword evidence="2" id="KW-0328">Glycosyltransferase</keyword>
<protein>
    <submittedName>
        <fullName evidence="2">Glycosyltransferase</fullName>
        <ecNumber evidence="2">2.4.-.-</ecNumber>
    </submittedName>
</protein>
<dbReference type="InterPro" id="IPR001173">
    <property type="entry name" value="Glyco_trans_2-like"/>
</dbReference>
<proteinExistence type="predicted"/>
<organism evidence="2 3">
    <name type="scientific">Paenibacillus mendelii</name>
    <dbReference type="NCBI Taxonomy" id="206163"/>
    <lineage>
        <taxon>Bacteria</taxon>
        <taxon>Bacillati</taxon>
        <taxon>Bacillota</taxon>
        <taxon>Bacilli</taxon>
        <taxon>Bacillales</taxon>
        <taxon>Paenibacillaceae</taxon>
        <taxon>Paenibacillus</taxon>
    </lineage>
</organism>
<reference evidence="2 3" key="1">
    <citation type="submission" date="2024-09" db="EMBL/GenBank/DDBJ databases">
        <authorList>
            <person name="Sun Q."/>
            <person name="Mori K."/>
        </authorList>
    </citation>
    <scope>NUCLEOTIDE SEQUENCE [LARGE SCALE GENOMIC DNA]</scope>
    <source>
        <strain evidence="2 3">CCM 4839</strain>
    </source>
</reference>
<gene>
    <name evidence="2" type="ORF">ACFFJ8_13340</name>
</gene>
<sequence>MAGKPSLWMIVRDEERSIARCLQSVKDAVDEIIVDDTGSTDRTVGICHSRLGLGSEQEKQQAGGPDRARQRILVASPVKQKPAILRLFLDSLAELDAEGLLVEY</sequence>
<name>A0ABV6J969_9BACL</name>
<feature type="domain" description="Glycosyltransferase 2-like" evidence="1">
    <location>
        <begin position="7"/>
        <end position="49"/>
    </location>
</feature>
<comment type="caution">
    <text evidence="2">The sequence shown here is derived from an EMBL/GenBank/DDBJ whole genome shotgun (WGS) entry which is preliminary data.</text>
</comment>
<dbReference type="Gene3D" id="3.90.550.10">
    <property type="entry name" value="Spore Coat Polysaccharide Biosynthesis Protein SpsA, Chain A"/>
    <property type="match status" value="1"/>
</dbReference>
<dbReference type="Proteomes" id="UP001589818">
    <property type="component" value="Unassembled WGS sequence"/>
</dbReference>
<accession>A0ABV6J969</accession>
<dbReference type="Pfam" id="PF00535">
    <property type="entry name" value="Glycos_transf_2"/>
    <property type="match status" value="1"/>
</dbReference>
<dbReference type="PANTHER" id="PTHR43630">
    <property type="entry name" value="POLY-BETA-1,6-N-ACETYL-D-GLUCOSAMINE SYNTHASE"/>
    <property type="match status" value="1"/>
</dbReference>
<evidence type="ECO:0000313" key="2">
    <source>
        <dbReference type="EMBL" id="MFC0392351.1"/>
    </source>
</evidence>
<dbReference type="SUPFAM" id="SSF53448">
    <property type="entry name" value="Nucleotide-diphospho-sugar transferases"/>
    <property type="match status" value="1"/>
</dbReference>
<keyword evidence="3" id="KW-1185">Reference proteome</keyword>
<dbReference type="EC" id="2.4.-.-" evidence="2"/>
<dbReference type="RefSeq" id="WP_204819656.1">
    <property type="nucleotide sequence ID" value="NZ_JANHOF010000003.1"/>
</dbReference>